<dbReference type="SMART" id="SM00667">
    <property type="entry name" value="LisH"/>
    <property type="match status" value="1"/>
</dbReference>
<gene>
    <name evidence="3" type="ORF">Cboi02_000423800</name>
</gene>
<dbReference type="PROSITE" id="PS50897">
    <property type="entry name" value="CTLH"/>
    <property type="match status" value="1"/>
</dbReference>
<feature type="domain" description="CTLH" evidence="2">
    <location>
        <begin position="240"/>
        <end position="297"/>
    </location>
</feature>
<comment type="caution">
    <text evidence="3">The sequence shown here is derived from an EMBL/GenBank/DDBJ whole genome shotgun (WGS) entry which is preliminary data.</text>
</comment>
<feature type="region of interest" description="Disordered" evidence="1">
    <location>
        <begin position="132"/>
        <end position="162"/>
    </location>
</feature>
<evidence type="ECO:0000256" key="1">
    <source>
        <dbReference type="SAM" id="MobiDB-lite"/>
    </source>
</evidence>
<organism evidence="3 4">
    <name type="scientific">Candida boidinii</name>
    <name type="common">Yeast</name>
    <dbReference type="NCBI Taxonomy" id="5477"/>
    <lineage>
        <taxon>Eukaryota</taxon>
        <taxon>Fungi</taxon>
        <taxon>Dikarya</taxon>
        <taxon>Ascomycota</taxon>
        <taxon>Saccharomycotina</taxon>
        <taxon>Pichiomycetes</taxon>
        <taxon>Pichiales</taxon>
        <taxon>Pichiaceae</taxon>
        <taxon>Ogataea</taxon>
        <taxon>Ogataea/Candida clade</taxon>
    </lineage>
</organism>
<keyword evidence="4" id="KW-1185">Reference proteome</keyword>
<accession>A0A9W6T1S3</accession>
<feature type="compositionally biased region" description="Polar residues" evidence="1">
    <location>
        <begin position="1"/>
        <end position="19"/>
    </location>
</feature>
<dbReference type="Pfam" id="PF10607">
    <property type="entry name" value="CTLH"/>
    <property type="match status" value="1"/>
</dbReference>
<dbReference type="SMART" id="SM00668">
    <property type="entry name" value="CTLH"/>
    <property type="match status" value="1"/>
</dbReference>
<dbReference type="Proteomes" id="UP001165120">
    <property type="component" value="Unassembled WGS sequence"/>
</dbReference>
<dbReference type="InterPro" id="IPR006595">
    <property type="entry name" value="CTLH_C"/>
</dbReference>
<dbReference type="InterPro" id="IPR006594">
    <property type="entry name" value="LisH"/>
</dbReference>
<feature type="compositionally biased region" description="Acidic residues" evidence="1">
    <location>
        <begin position="139"/>
        <end position="151"/>
    </location>
</feature>
<evidence type="ECO:0000313" key="3">
    <source>
        <dbReference type="EMBL" id="GME73961.1"/>
    </source>
</evidence>
<evidence type="ECO:0000313" key="4">
    <source>
        <dbReference type="Proteomes" id="UP001165120"/>
    </source>
</evidence>
<feature type="compositionally biased region" description="Low complexity" evidence="1">
    <location>
        <begin position="426"/>
        <end position="446"/>
    </location>
</feature>
<dbReference type="AlphaFoldDB" id="A0A9W6T1S3"/>
<feature type="region of interest" description="Disordered" evidence="1">
    <location>
        <begin position="423"/>
        <end position="446"/>
    </location>
</feature>
<sequence>MYPNHSTTRNSGATPQSTDTEAEGFANLLRNSENPLTSKLDSNYLNAINNIINSDNSNANDNKAKDDKINNSKINNLPNDLKFSNLIRNEINFLILNYLIFENYENATKLFAKELNLDFIVDELDKITEDGAEIIPDNDHDDTDNDNDNDNYNENYNNDNDDLMSISTNATRSTNFQNMSLTQSENDEELYNVDEFFTSDKINSNINKQYEYYLSKNLNSSYISNLSIDKFKRIIFGLNTIKLRNKIKINILNGNIDESINLINSNFPNLFEKNQFIYFKLNHLKLIEMIRNHFMNNNENDEKLFLKKLLLFIKNKLSTSKILQNESFIKELELTMTLLCFGNQLISSNNSTTTTTHTKKFKLPFKLKHLLNLKLRKEIADLVNKSILINLNNDQNLNNINSLLLNYNYYANKKITSTVPLDLRRSNNSNHNNNNNGTGINSTIGSSNSNRNLASGVNSLHALLSTNSLFSDATANNNDSDSAGSFETSMDTENDKSFQLSGINSKDELENKFKQISNVKLKSLIRLMIWTFTIGSNNYLQNNTKFLNKKIQPGSLEEFELVFNNLLK</sequence>
<dbReference type="EMBL" id="BSXN01001653">
    <property type="protein sequence ID" value="GME73961.1"/>
    <property type="molecule type" value="Genomic_DNA"/>
</dbReference>
<dbReference type="PROSITE" id="PS50896">
    <property type="entry name" value="LISH"/>
    <property type="match status" value="1"/>
</dbReference>
<proteinExistence type="predicted"/>
<name>A0A9W6T1S3_CANBO</name>
<reference evidence="3" key="1">
    <citation type="submission" date="2023-04" db="EMBL/GenBank/DDBJ databases">
        <title>Candida boidinii NBRC 10035.</title>
        <authorList>
            <person name="Ichikawa N."/>
            <person name="Sato H."/>
            <person name="Tonouchi N."/>
        </authorList>
    </citation>
    <scope>NUCLEOTIDE SEQUENCE</scope>
    <source>
        <strain evidence="3">NBRC 10035</strain>
    </source>
</reference>
<evidence type="ECO:0000259" key="2">
    <source>
        <dbReference type="PROSITE" id="PS50897"/>
    </source>
</evidence>
<protein>
    <submittedName>
        <fullName evidence="3">Unnamed protein product</fullName>
    </submittedName>
</protein>
<feature type="region of interest" description="Disordered" evidence="1">
    <location>
        <begin position="55"/>
        <end position="74"/>
    </location>
</feature>
<dbReference type="InterPro" id="IPR024964">
    <property type="entry name" value="CTLH/CRA"/>
</dbReference>
<feature type="region of interest" description="Disordered" evidence="1">
    <location>
        <begin position="1"/>
        <end position="20"/>
    </location>
</feature>